<dbReference type="InterPro" id="IPR007274">
    <property type="entry name" value="Cop_transporter"/>
</dbReference>
<dbReference type="GO" id="GO:0005375">
    <property type="term" value="F:copper ion transmembrane transporter activity"/>
    <property type="evidence" value="ECO:0007669"/>
    <property type="project" value="UniProtKB-UniRule"/>
</dbReference>
<evidence type="ECO:0000313" key="7">
    <source>
        <dbReference type="EMBL" id="KAJ5174705.1"/>
    </source>
</evidence>
<keyword evidence="6" id="KW-0813">Transport</keyword>
<dbReference type="AlphaFoldDB" id="A0A9W9IC90"/>
<protein>
    <recommendedName>
        <fullName evidence="6">Copper transport protein</fullName>
    </recommendedName>
</protein>
<keyword evidence="6" id="KW-0187">Copper transport</keyword>
<keyword evidence="4 6" id="KW-1133">Transmembrane helix</keyword>
<accession>A0A9W9IC90</accession>
<reference evidence="7" key="2">
    <citation type="journal article" date="2023" name="IMA Fungus">
        <title>Comparative genomic study of the Penicillium genus elucidates a diverse pangenome and 15 lateral gene transfer events.</title>
        <authorList>
            <person name="Petersen C."/>
            <person name="Sorensen T."/>
            <person name="Nielsen M.R."/>
            <person name="Sondergaard T.E."/>
            <person name="Sorensen J.L."/>
            <person name="Fitzpatrick D.A."/>
            <person name="Frisvad J.C."/>
            <person name="Nielsen K.L."/>
        </authorList>
    </citation>
    <scope>NUCLEOTIDE SEQUENCE</scope>
    <source>
        <strain evidence="7">IBT 26290</strain>
    </source>
</reference>
<dbReference type="Proteomes" id="UP001149163">
    <property type="component" value="Unassembled WGS sequence"/>
</dbReference>
<comment type="subcellular location">
    <subcellularLocation>
        <location evidence="1 6">Membrane</location>
        <topology evidence="1 6">Multi-pass membrane protein</topology>
    </subcellularLocation>
</comment>
<reference evidence="7" key="1">
    <citation type="submission" date="2022-11" db="EMBL/GenBank/DDBJ databases">
        <authorList>
            <person name="Petersen C."/>
        </authorList>
    </citation>
    <scope>NUCLEOTIDE SEQUENCE</scope>
    <source>
        <strain evidence="7">IBT 26290</strain>
    </source>
</reference>
<dbReference type="EMBL" id="JAPQKN010000001">
    <property type="protein sequence ID" value="KAJ5174705.1"/>
    <property type="molecule type" value="Genomic_DNA"/>
</dbReference>
<proteinExistence type="inferred from homology"/>
<keyword evidence="6" id="KW-0406">Ion transport</keyword>
<keyword evidence="5 6" id="KW-0472">Membrane</keyword>
<dbReference type="PANTHER" id="PTHR12483:SF73">
    <property type="entry name" value="COPPER TRANSPORT PROTEIN CTR3"/>
    <property type="match status" value="1"/>
</dbReference>
<gene>
    <name evidence="7" type="ORF">N7482_000582</name>
</gene>
<evidence type="ECO:0000256" key="1">
    <source>
        <dbReference type="ARBA" id="ARBA00004141"/>
    </source>
</evidence>
<organism evidence="7 8">
    <name type="scientific">Penicillium canariense</name>
    <dbReference type="NCBI Taxonomy" id="189055"/>
    <lineage>
        <taxon>Eukaryota</taxon>
        <taxon>Fungi</taxon>
        <taxon>Dikarya</taxon>
        <taxon>Ascomycota</taxon>
        <taxon>Pezizomycotina</taxon>
        <taxon>Eurotiomycetes</taxon>
        <taxon>Eurotiomycetidae</taxon>
        <taxon>Eurotiales</taxon>
        <taxon>Aspergillaceae</taxon>
        <taxon>Penicillium</taxon>
    </lineage>
</organism>
<feature type="transmembrane region" description="Helical" evidence="6">
    <location>
        <begin position="47"/>
        <end position="66"/>
    </location>
</feature>
<dbReference type="OrthoDB" id="161814at2759"/>
<keyword evidence="8" id="KW-1185">Reference proteome</keyword>
<comment type="similarity">
    <text evidence="2 6">Belongs to the copper transporter (Ctr) (TC 1.A.56) family. SLC31A subfamily.</text>
</comment>
<evidence type="ECO:0000256" key="4">
    <source>
        <dbReference type="ARBA" id="ARBA00022989"/>
    </source>
</evidence>
<dbReference type="RefSeq" id="XP_056546313.1">
    <property type="nucleotide sequence ID" value="XM_056682707.1"/>
</dbReference>
<evidence type="ECO:0000256" key="3">
    <source>
        <dbReference type="ARBA" id="ARBA00022692"/>
    </source>
</evidence>
<dbReference type="GeneID" id="81421883"/>
<keyword evidence="6" id="KW-0186">Copper</keyword>
<evidence type="ECO:0000313" key="8">
    <source>
        <dbReference type="Proteomes" id="UP001149163"/>
    </source>
</evidence>
<sequence>MTAIPSMSSNMSNLTGMPNMPGMGGIDMTCQISVSFLSSSWHIRSRGMFAGSCIGTVCLVLCLEFLRRMGREYDAFILRQARLRKMYLSSPISGISSKYPTGKTSDSSDVAVHRNTEDCTCSCPPSASVNQDEIITTIPGMDSSGAKLTGQTHVTSITAGNANLIENSAAHRTNADTIGSYRPSPVEQVIRALLHMVQFAVAYLIMLLAMYYNGYIIICIFVGAFLGSLVFSWEPVSLHKENDATQVTKCCG</sequence>
<dbReference type="PANTHER" id="PTHR12483">
    <property type="entry name" value="SOLUTE CARRIER FAMILY 31 COPPER TRANSPORTERS"/>
    <property type="match status" value="1"/>
</dbReference>
<feature type="transmembrane region" description="Helical" evidence="6">
    <location>
        <begin position="215"/>
        <end position="233"/>
    </location>
</feature>
<keyword evidence="3 6" id="KW-0812">Transmembrane</keyword>
<evidence type="ECO:0000256" key="2">
    <source>
        <dbReference type="ARBA" id="ARBA00006921"/>
    </source>
</evidence>
<evidence type="ECO:0000256" key="6">
    <source>
        <dbReference type="RuleBase" id="RU367022"/>
    </source>
</evidence>
<dbReference type="GO" id="GO:0016020">
    <property type="term" value="C:membrane"/>
    <property type="evidence" value="ECO:0007669"/>
    <property type="project" value="UniProtKB-SubCell"/>
</dbReference>
<dbReference type="Pfam" id="PF04145">
    <property type="entry name" value="Ctr"/>
    <property type="match status" value="1"/>
</dbReference>
<name>A0A9W9IC90_9EURO</name>
<evidence type="ECO:0000256" key="5">
    <source>
        <dbReference type="ARBA" id="ARBA00023136"/>
    </source>
</evidence>
<comment type="caution">
    <text evidence="7">The sequence shown here is derived from an EMBL/GenBank/DDBJ whole genome shotgun (WGS) entry which is preliminary data.</text>
</comment>